<keyword evidence="2" id="KW-1185">Reference proteome</keyword>
<comment type="caution">
    <text evidence="1">The sequence shown here is derived from an EMBL/GenBank/DDBJ whole genome shotgun (WGS) entry which is preliminary data.</text>
</comment>
<gene>
    <name evidence="1" type="ORF">SD77_0473</name>
</gene>
<proteinExistence type="predicted"/>
<evidence type="ECO:0008006" key="3">
    <source>
        <dbReference type="Google" id="ProtNLM"/>
    </source>
</evidence>
<sequence>MQSYIVEFIYLVYFSPKNTGYSYTLHFLLELNPNHFSPNKKAGTNPAF</sequence>
<dbReference type="Proteomes" id="UP000031982">
    <property type="component" value="Unassembled WGS sequence"/>
</dbReference>
<reference evidence="1 2" key="1">
    <citation type="submission" date="2015-01" db="EMBL/GenBank/DDBJ databases">
        <title>Genome Assembly of Bacillus badius MTCC 1458.</title>
        <authorList>
            <person name="Verma A."/>
            <person name="Khatri I."/>
            <person name="Mual P."/>
            <person name="Subramanian S."/>
            <person name="Krishnamurthi S."/>
        </authorList>
    </citation>
    <scope>NUCLEOTIDE SEQUENCE [LARGE SCALE GENOMIC DNA]</scope>
    <source>
        <strain evidence="1 2">MTCC 1458</strain>
    </source>
</reference>
<dbReference type="EMBL" id="JXLP01000001">
    <property type="protein sequence ID" value="KIL80625.1"/>
    <property type="molecule type" value="Genomic_DNA"/>
</dbReference>
<evidence type="ECO:0000313" key="1">
    <source>
        <dbReference type="EMBL" id="KIL80625.1"/>
    </source>
</evidence>
<protein>
    <recommendedName>
        <fullName evidence="3">Mobile element protein</fullName>
    </recommendedName>
</protein>
<name>A0ABR5B180_BACBA</name>
<accession>A0ABR5B180</accession>
<evidence type="ECO:0000313" key="2">
    <source>
        <dbReference type="Proteomes" id="UP000031982"/>
    </source>
</evidence>
<organism evidence="1 2">
    <name type="scientific">Bacillus badius</name>
    <dbReference type="NCBI Taxonomy" id="1455"/>
    <lineage>
        <taxon>Bacteria</taxon>
        <taxon>Bacillati</taxon>
        <taxon>Bacillota</taxon>
        <taxon>Bacilli</taxon>
        <taxon>Bacillales</taxon>
        <taxon>Bacillaceae</taxon>
        <taxon>Pseudobacillus</taxon>
    </lineage>
</organism>